<dbReference type="InterPro" id="IPR019734">
    <property type="entry name" value="TPR_rpt"/>
</dbReference>
<organism evidence="2 3">
    <name type="scientific">Eucalyptus globulus</name>
    <name type="common">Tasmanian blue gum</name>
    <dbReference type="NCBI Taxonomy" id="34317"/>
    <lineage>
        <taxon>Eukaryota</taxon>
        <taxon>Viridiplantae</taxon>
        <taxon>Streptophyta</taxon>
        <taxon>Embryophyta</taxon>
        <taxon>Tracheophyta</taxon>
        <taxon>Spermatophyta</taxon>
        <taxon>Magnoliopsida</taxon>
        <taxon>eudicotyledons</taxon>
        <taxon>Gunneridae</taxon>
        <taxon>Pentapetalae</taxon>
        <taxon>rosids</taxon>
        <taxon>malvids</taxon>
        <taxon>Myrtales</taxon>
        <taxon>Myrtaceae</taxon>
        <taxon>Myrtoideae</taxon>
        <taxon>Eucalypteae</taxon>
        <taxon>Eucalyptus</taxon>
    </lineage>
</organism>
<evidence type="ECO:0000256" key="1">
    <source>
        <dbReference type="PROSITE-ProRule" id="PRU00339"/>
    </source>
</evidence>
<keyword evidence="3" id="KW-1185">Reference proteome</keyword>
<keyword evidence="1" id="KW-0802">TPR repeat</keyword>
<gene>
    <name evidence="2" type="ORF">ACJRO7_034191</name>
</gene>
<dbReference type="InterPro" id="IPR011990">
    <property type="entry name" value="TPR-like_helical_dom_sf"/>
</dbReference>
<dbReference type="SMART" id="SM00028">
    <property type="entry name" value="TPR"/>
    <property type="match status" value="2"/>
</dbReference>
<dbReference type="Proteomes" id="UP001634007">
    <property type="component" value="Unassembled WGS sequence"/>
</dbReference>
<dbReference type="EMBL" id="JBJKBG010000009">
    <property type="protein sequence ID" value="KAL3721811.1"/>
    <property type="molecule type" value="Genomic_DNA"/>
</dbReference>
<evidence type="ECO:0000313" key="3">
    <source>
        <dbReference type="Proteomes" id="UP001634007"/>
    </source>
</evidence>
<dbReference type="AlphaFoldDB" id="A0ABD3JBR3"/>
<feature type="repeat" description="TPR" evidence="1">
    <location>
        <begin position="181"/>
        <end position="214"/>
    </location>
</feature>
<comment type="caution">
    <text evidence="2">The sequence shown here is derived from an EMBL/GenBank/DDBJ whole genome shotgun (WGS) entry which is preliminary data.</text>
</comment>
<name>A0ABD3JBR3_EUCGL</name>
<sequence>MPTDLLLQFAILVSSLAMLVFAFRRLSAPPSPKLRTKTRSAAAAEPSRHSLRASALLARARSSPTHHAHRAQAPTLARAALAEAEAAISQAPKDAAPHVLKALALDTLGRRSSALRSLDAALSAPRARSLSGSERAEALARRAELKLGMAAGGERRRGRRRRAESAVEDAREAVRVGPGEAAAWRVLGECCEREGLAAEAAAAFEEALRIEPGCDPARRGLDRLGSPS</sequence>
<proteinExistence type="predicted"/>
<evidence type="ECO:0000313" key="2">
    <source>
        <dbReference type="EMBL" id="KAL3721811.1"/>
    </source>
</evidence>
<dbReference type="Pfam" id="PF13432">
    <property type="entry name" value="TPR_16"/>
    <property type="match status" value="1"/>
</dbReference>
<reference evidence="2 3" key="1">
    <citation type="submission" date="2024-11" db="EMBL/GenBank/DDBJ databases">
        <title>Chromosome-level genome assembly of Eucalyptus globulus Labill. provides insights into its genome evolution.</title>
        <authorList>
            <person name="Li X."/>
        </authorList>
    </citation>
    <scope>NUCLEOTIDE SEQUENCE [LARGE SCALE GENOMIC DNA]</scope>
    <source>
        <strain evidence="2">CL2024</strain>
        <tissue evidence="2">Fresh tender leaves</tissue>
    </source>
</reference>
<accession>A0ABD3JBR3</accession>
<dbReference type="SUPFAM" id="SSF48452">
    <property type="entry name" value="TPR-like"/>
    <property type="match status" value="1"/>
</dbReference>
<dbReference type="PROSITE" id="PS50005">
    <property type="entry name" value="TPR"/>
    <property type="match status" value="1"/>
</dbReference>
<protein>
    <submittedName>
        <fullName evidence="2">Uncharacterized protein</fullName>
    </submittedName>
</protein>
<dbReference type="Gene3D" id="1.25.40.10">
    <property type="entry name" value="Tetratricopeptide repeat domain"/>
    <property type="match status" value="1"/>
</dbReference>